<dbReference type="Proteomes" id="UP001321542">
    <property type="component" value="Chromosome"/>
</dbReference>
<evidence type="ECO:0000313" key="1">
    <source>
        <dbReference type="EMBL" id="BBC29235.1"/>
    </source>
</evidence>
<gene>
    <name evidence="1" type="ORF">SGFS_005260</name>
</gene>
<dbReference type="EMBL" id="AP018448">
    <property type="protein sequence ID" value="BBC29235.1"/>
    <property type="molecule type" value="Genomic_DNA"/>
</dbReference>
<keyword evidence="2" id="KW-1185">Reference proteome</keyword>
<dbReference type="RefSeq" id="WP_286247247.1">
    <property type="nucleotide sequence ID" value="NZ_AP018448.1"/>
</dbReference>
<reference evidence="1 2" key="2">
    <citation type="journal article" date="2023" name="ChemBioChem">
        <title>Acyltransferase Domain Exchange between Two Independent Type I Polyketide Synthases in the Same Producer Strain of Macrolide Antibiotics.</title>
        <authorList>
            <person name="Kudo F."/>
            <person name="Kishikawa K."/>
            <person name="Tsuboi K."/>
            <person name="Kido T."/>
            <person name="Usui T."/>
            <person name="Hashimoto J."/>
            <person name="Shin-Ya K."/>
            <person name="Miyanaga A."/>
            <person name="Eguchi T."/>
        </authorList>
    </citation>
    <scope>NUCLEOTIDE SEQUENCE [LARGE SCALE GENOMIC DNA]</scope>
    <source>
        <strain evidence="1 2">A-8890</strain>
    </source>
</reference>
<accession>A0ABM7F0K3</accession>
<proteinExistence type="predicted"/>
<reference evidence="1 2" key="1">
    <citation type="journal article" date="2010" name="ChemBioChem">
        <title>Cloning and characterization of the biosynthetic gene cluster of 16-membered macrolide antibiotic FD-891: involvement of a dual functional cytochrome P450 monooxygenase catalyzing epoxidation and hydroxylation.</title>
        <authorList>
            <person name="Kudo F."/>
            <person name="Motegi A."/>
            <person name="Mizoue K."/>
            <person name="Eguchi T."/>
        </authorList>
    </citation>
    <scope>NUCLEOTIDE SEQUENCE [LARGE SCALE GENOMIC DNA]</scope>
    <source>
        <strain evidence="1 2">A-8890</strain>
    </source>
</reference>
<organism evidence="1 2">
    <name type="scientific">Streptomyces graminofaciens</name>
    <dbReference type="NCBI Taxonomy" id="68212"/>
    <lineage>
        <taxon>Bacteria</taxon>
        <taxon>Bacillati</taxon>
        <taxon>Actinomycetota</taxon>
        <taxon>Actinomycetes</taxon>
        <taxon>Kitasatosporales</taxon>
        <taxon>Streptomycetaceae</taxon>
        <taxon>Streptomyces</taxon>
    </lineage>
</organism>
<name>A0ABM7F0K3_9ACTN</name>
<protein>
    <submittedName>
        <fullName evidence="1">Uncharacterized protein</fullName>
    </submittedName>
</protein>
<sequence>MGDRDTTGDGLLGGFQEFVGHRGPVEHFGRQLTLSIGEVTGAPSPGWLGPHPGK</sequence>
<evidence type="ECO:0000313" key="2">
    <source>
        <dbReference type="Proteomes" id="UP001321542"/>
    </source>
</evidence>